<reference evidence="1 2" key="1">
    <citation type="submission" date="2023-02" db="EMBL/GenBank/DDBJ databases">
        <title>LHISI_Scaffold_Assembly.</title>
        <authorList>
            <person name="Stuart O.P."/>
            <person name="Cleave R."/>
            <person name="Magrath M.J.L."/>
            <person name="Mikheyev A.S."/>
        </authorList>
    </citation>
    <scope>NUCLEOTIDE SEQUENCE [LARGE SCALE GENOMIC DNA]</scope>
    <source>
        <strain evidence="1">Daus_M_001</strain>
        <tissue evidence="1">Leg muscle</tissue>
    </source>
</reference>
<evidence type="ECO:0000313" key="2">
    <source>
        <dbReference type="Proteomes" id="UP001159363"/>
    </source>
</evidence>
<gene>
    <name evidence="1" type="ORF">PR048_022188</name>
</gene>
<comment type="caution">
    <text evidence="1">The sequence shown here is derived from an EMBL/GenBank/DDBJ whole genome shotgun (WGS) entry which is preliminary data.</text>
</comment>
<protein>
    <submittedName>
        <fullName evidence="1">Uncharacterized protein</fullName>
    </submittedName>
</protein>
<organism evidence="1 2">
    <name type="scientific">Dryococelus australis</name>
    <dbReference type="NCBI Taxonomy" id="614101"/>
    <lineage>
        <taxon>Eukaryota</taxon>
        <taxon>Metazoa</taxon>
        <taxon>Ecdysozoa</taxon>
        <taxon>Arthropoda</taxon>
        <taxon>Hexapoda</taxon>
        <taxon>Insecta</taxon>
        <taxon>Pterygota</taxon>
        <taxon>Neoptera</taxon>
        <taxon>Polyneoptera</taxon>
        <taxon>Phasmatodea</taxon>
        <taxon>Verophasmatodea</taxon>
        <taxon>Anareolatae</taxon>
        <taxon>Phasmatidae</taxon>
        <taxon>Eurycanthinae</taxon>
        <taxon>Dryococelus</taxon>
    </lineage>
</organism>
<name>A0ABQ9H0J9_9NEOP</name>
<dbReference type="EMBL" id="JARBHB010000008">
    <property type="protein sequence ID" value="KAJ8877733.1"/>
    <property type="molecule type" value="Genomic_DNA"/>
</dbReference>
<proteinExistence type="predicted"/>
<accession>A0ABQ9H0J9</accession>
<sequence length="52" mass="6007">MGIKHTRNIQGKKNNTFIKEQLNLLNNQVTSLKRLLISKHTTTRFVECHGDS</sequence>
<dbReference type="Proteomes" id="UP001159363">
    <property type="component" value="Chromosome 7"/>
</dbReference>
<keyword evidence="2" id="KW-1185">Reference proteome</keyword>
<evidence type="ECO:0000313" key="1">
    <source>
        <dbReference type="EMBL" id="KAJ8877733.1"/>
    </source>
</evidence>